<evidence type="ECO:0000256" key="1">
    <source>
        <dbReference type="SAM" id="MobiDB-lite"/>
    </source>
</evidence>
<proteinExistence type="predicted"/>
<reference evidence="2" key="1">
    <citation type="submission" date="2018-10" db="EMBL/GenBank/DDBJ databases">
        <title>Hidden diversity of soil giant viruses.</title>
        <authorList>
            <person name="Schulz F."/>
            <person name="Alteio L."/>
            <person name="Goudeau D."/>
            <person name="Ryan E.M."/>
            <person name="Malmstrom R.R."/>
            <person name="Blanchard J."/>
            <person name="Woyke T."/>
        </authorList>
    </citation>
    <scope>NUCLEOTIDE SEQUENCE</scope>
    <source>
        <strain evidence="2">SOV1</strain>
    </source>
</reference>
<feature type="compositionally biased region" description="Low complexity" evidence="1">
    <location>
        <begin position="196"/>
        <end position="213"/>
    </location>
</feature>
<accession>A0A3G5AHT7</accession>
<feature type="region of interest" description="Disordered" evidence="1">
    <location>
        <begin position="196"/>
        <end position="223"/>
    </location>
</feature>
<gene>
    <name evidence="2" type="ORF">Solivirus1_18</name>
</gene>
<evidence type="ECO:0000313" key="2">
    <source>
        <dbReference type="EMBL" id="AYV85861.1"/>
    </source>
</evidence>
<sequence length="223" mass="25779">MSRITHDKVQELLSASKRALEDYKNPLEFLNDLYDMLKETRLNSWNLLEKSEGEISNYISVRLEQSFCESDEDDDDNDSAEENEEKLCSCNNCCVCDEQRGKENERYQLYLNTRGSADVGKPQCTQIFGRGTYMGQKCERPVTLGTAQCEECQRNYPIGKVLRQPASSPSFVTNSAQQPQQFQALQFQQPQLFQGPQFPQFRQPQQFPQIQQPWIAPTFPPQR</sequence>
<dbReference type="EMBL" id="MK072489">
    <property type="protein sequence ID" value="AYV85861.1"/>
    <property type="molecule type" value="Genomic_DNA"/>
</dbReference>
<organism evidence="2">
    <name type="scientific">Solivirus sp</name>
    <dbReference type="NCBI Taxonomy" id="2487772"/>
    <lineage>
        <taxon>Viruses</taxon>
        <taxon>Pithoviruses</taxon>
    </lineage>
</organism>
<protein>
    <submittedName>
        <fullName evidence="2">Uncharacterized protein</fullName>
    </submittedName>
</protein>
<name>A0A3G5AHT7_9VIRU</name>